<evidence type="ECO:0000256" key="2">
    <source>
        <dbReference type="ARBA" id="ARBA00022617"/>
    </source>
</evidence>
<evidence type="ECO:0000259" key="8">
    <source>
        <dbReference type="PROSITE" id="PS51379"/>
    </source>
</evidence>
<evidence type="ECO:0000256" key="6">
    <source>
        <dbReference type="ARBA" id="ARBA00023033"/>
    </source>
</evidence>
<evidence type="ECO:0000256" key="1">
    <source>
        <dbReference type="ARBA" id="ARBA00010617"/>
    </source>
</evidence>
<keyword evidence="3" id="KW-0479">Metal-binding</keyword>
<feature type="compositionally biased region" description="Basic residues" evidence="7">
    <location>
        <begin position="293"/>
        <end position="302"/>
    </location>
</feature>
<dbReference type="GO" id="GO:0016705">
    <property type="term" value="F:oxidoreductase activity, acting on paired donors, with incorporation or reduction of molecular oxygen"/>
    <property type="evidence" value="ECO:0007669"/>
    <property type="project" value="InterPro"/>
</dbReference>
<comment type="similarity">
    <text evidence="1">Belongs to the cytochrome P450 family.</text>
</comment>
<proteinExistence type="inferred from homology"/>
<dbReference type="InterPro" id="IPR002397">
    <property type="entry name" value="Cyt_P450_B"/>
</dbReference>
<gene>
    <name evidence="9" type="ORF">BZL29_3666</name>
</gene>
<dbReference type="AlphaFoldDB" id="A0A1V3XF82"/>
<keyword evidence="2" id="KW-0349">Heme</keyword>
<dbReference type="PRINTS" id="PR00359">
    <property type="entry name" value="BP450"/>
</dbReference>
<evidence type="ECO:0000313" key="10">
    <source>
        <dbReference type="Proteomes" id="UP000188532"/>
    </source>
</evidence>
<evidence type="ECO:0000256" key="5">
    <source>
        <dbReference type="ARBA" id="ARBA00023004"/>
    </source>
</evidence>
<evidence type="ECO:0000256" key="3">
    <source>
        <dbReference type="ARBA" id="ARBA00022723"/>
    </source>
</evidence>
<dbReference type="InterPro" id="IPR001128">
    <property type="entry name" value="Cyt_P450"/>
</dbReference>
<dbReference type="GO" id="GO:0005506">
    <property type="term" value="F:iron ion binding"/>
    <property type="evidence" value="ECO:0007669"/>
    <property type="project" value="InterPro"/>
</dbReference>
<organism evidence="9 10">
    <name type="scientific">Mycobacterium kansasii</name>
    <dbReference type="NCBI Taxonomy" id="1768"/>
    <lineage>
        <taxon>Bacteria</taxon>
        <taxon>Bacillati</taxon>
        <taxon>Actinomycetota</taxon>
        <taxon>Actinomycetes</taxon>
        <taxon>Mycobacteriales</taxon>
        <taxon>Mycobacteriaceae</taxon>
        <taxon>Mycobacterium</taxon>
    </lineage>
</organism>
<dbReference type="SUPFAM" id="SSF54862">
    <property type="entry name" value="4Fe-4S ferredoxins"/>
    <property type="match status" value="1"/>
</dbReference>
<accession>A0A1V3XF82</accession>
<feature type="domain" description="4Fe-4S ferredoxin-type" evidence="8">
    <location>
        <begin position="380"/>
        <end position="408"/>
    </location>
</feature>
<protein>
    <submittedName>
        <fullName evidence="9">Cytochrome P450 family protein</fullName>
    </submittedName>
</protein>
<dbReference type="STRING" id="1768.B1T50_29200"/>
<dbReference type="InterPro" id="IPR017896">
    <property type="entry name" value="4Fe4S_Fe-S-bd"/>
</dbReference>
<evidence type="ECO:0000313" key="9">
    <source>
        <dbReference type="EMBL" id="OOK77416.1"/>
    </source>
</evidence>
<dbReference type="PANTHER" id="PTHR46696">
    <property type="entry name" value="P450, PUTATIVE (EUROFUNG)-RELATED"/>
    <property type="match status" value="1"/>
</dbReference>
<dbReference type="SUPFAM" id="SSF48264">
    <property type="entry name" value="Cytochrome P450"/>
    <property type="match status" value="1"/>
</dbReference>
<dbReference type="GO" id="GO:0004497">
    <property type="term" value="F:monooxygenase activity"/>
    <property type="evidence" value="ECO:0007669"/>
    <property type="project" value="UniProtKB-KW"/>
</dbReference>
<dbReference type="PANTHER" id="PTHR46696:SF6">
    <property type="entry name" value="P450, PUTATIVE (EUROFUNG)-RELATED"/>
    <property type="match status" value="1"/>
</dbReference>
<dbReference type="Proteomes" id="UP000188532">
    <property type="component" value="Unassembled WGS sequence"/>
</dbReference>
<dbReference type="Pfam" id="PF13459">
    <property type="entry name" value="Fer4_15"/>
    <property type="match status" value="1"/>
</dbReference>
<reference evidence="9 10" key="1">
    <citation type="submission" date="2017-02" db="EMBL/GenBank/DDBJ databases">
        <title>Complete genome sequences of Mycobacterium kansasii strains isolated from rhesus macaques.</title>
        <authorList>
            <person name="Panda A."/>
            <person name="Nagaraj S."/>
            <person name="Zhao X."/>
            <person name="Tettelin H."/>
            <person name="Detolla L.J."/>
        </authorList>
    </citation>
    <scope>NUCLEOTIDE SEQUENCE [LARGE SCALE GENOMIC DNA]</scope>
    <source>
        <strain evidence="9 10">11-3469</strain>
    </source>
</reference>
<keyword evidence="5" id="KW-0408">Iron</keyword>
<keyword evidence="6" id="KW-0503">Monooxygenase</keyword>
<name>A0A1V3XF82_MYCKA</name>
<dbReference type="Gene3D" id="1.10.630.10">
    <property type="entry name" value="Cytochrome P450"/>
    <property type="match status" value="1"/>
</dbReference>
<keyword evidence="4" id="KW-0560">Oxidoreductase</keyword>
<dbReference type="Pfam" id="PF00067">
    <property type="entry name" value="p450"/>
    <property type="match status" value="1"/>
</dbReference>
<sequence length="442" mass="48407">MTGIAEPQPMYKALRESTPVFRAPQAVVLSRLADIEMALKRTDLFSSNMDAVDLGNLRPLIPLQIDPPEHAKYRRILDPLFTPREMARREPYVTELVNEMIDRFAARGECDFHAEFAVPLPCTVFLQLLGLPLEDLDKFLEWKDGVIRPAGSTGYDDRHDASAGVAQQIYEYFDRAIDDHVANPRDDVLSAMIAAQIAGEPLSREELLDICFLFLIAGLDTVTDSLDCFFVYLARHPSIVVNSSSSPTSCRMRSRSCCAGRLRYPASPGWLCETSKWGLPDQQGRTGQPVARRGQHRPRGVPRSRTGGLHPQPEPAPRLRRRSAPVPRLPPGAHGAAGGVARIPPPHPGLRDQARHPAGLHRCPALGASTAPDVPGGPMTRVSVDPDRCTGHGRCYTLAPGVFDADEVGHSIVRVAEVSGELERLAVTGAENCPERAITLSR</sequence>
<dbReference type="PROSITE" id="PS51379">
    <property type="entry name" value="4FE4S_FER_2"/>
    <property type="match status" value="1"/>
</dbReference>
<dbReference type="EMBL" id="MVBN01000003">
    <property type="protein sequence ID" value="OOK77416.1"/>
    <property type="molecule type" value="Genomic_DNA"/>
</dbReference>
<dbReference type="Gene3D" id="3.30.70.20">
    <property type="match status" value="1"/>
</dbReference>
<dbReference type="GO" id="GO:0020037">
    <property type="term" value="F:heme binding"/>
    <property type="evidence" value="ECO:0007669"/>
    <property type="project" value="InterPro"/>
</dbReference>
<dbReference type="InterPro" id="IPR036396">
    <property type="entry name" value="Cyt_P450_sf"/>
</dbReference>
<evidence type="ECO:0000256" key="7">
    <source>
        <dbReference type="SAM" id="MobiDB-lite"/>
    </source>
</evidence>
<evidence type="ECO:0000256" key="4">
    <source>
        <dbReference type="ARBA" id="ARBA00023002"/>
    </source>
</evidence>
<feature type="region of interest" description="Disordered" evidence="7">
    <location>
        <begin position="275"/>
        <end position="379"/>
    </location>
</feature>
<comment type="caution">
    <text evidence="9">The sequence shown here is derived from an EMBL/GenBank/DDBJ whole genome shotgun (WGS) entry which is preliminary data.</text>
</comment>